<name>A0A382WB24_9ZZZZ</name>
<proteinExistence type="predicted"/>
<organism evidence="1">
    <name type="scientific">marine metagenome</name>
    <dbReference type="NCBI Taxonomy" id="408172"/>
    <lineage>
        <taxon>unclassified sequences</taxon>
        <taxon>metagenomes</taxon>
        <taxon>ecological metagenomes</taxon>
    </lineage>
</organism>
<evidence type="ECO:0000313" key="1">
    <source>
        <dbReference type="EMBL" id="SVD55889.1"/>
    </source>
</evidence>
<dbReference type="AlphaFoldDB" id="A0A382WB24"/>
<gene>
    <name evidence="1" type="ORF">METZ01_LOCUS408743</name>
</gene>
<sequence>MNSLLQTFSKPILFILLGCFSLVYLKAWARNMAAQVPTSKKPSVLELTIGFVTN</sequence>
<accession>A0A382WB24</accession>
<dbReference type="EMBL" id="UINC01158378">
    <property type="protein sequence ID" value="SVD55889.1"/>
    <property type="molecule type" value="Genomic_DNA"/>
</dbReference>
<protein>
    <submittedName>
        <fullName evidence="1">Uncharacterized protein</fullName>
    </submittedName>
</protein>
<feature type="non-terminal residue" evidence="1">
    <location>
        <position position="54"/>
    </location>
</feature>
<reference evidence="1" key="1">
    <citation type="submission" date="2018-05" db="EMBL/GenBank/DDBJ databases">
        <authorList>
            <person name="Lanie J.A."/>
            <person name="Ng W.-L."/>
            <person name="Kazmierczak K.M."/>
            <person name="Andrzejewski T.M."/>
            <person name="Davidsen T.M."/>
            <person name="Wayne K.J."/>
            <person name="Tettelin H."/>
            <person name="Glass J.I."/>
            <person name="Rusch D."/>
            <person name="Podicherti R."/>
            <person name="Tsui H.-C.T."/>
            <person name="Winkler M.E."/>
        </authorList>
    </citation>
    <scope>NUCLEOTIDE SEQUENCE</scope>
</reference>